<evidence type="ECO:0000313" key="1">
    <source>
        <dbReference type="EMBL" id="JAD78376.1"/>
    </source>
</evidence>
<sequence>MLIVMYSRKMYVTCHDHRLIDIGVCGIAVNSKGDTVACIR</sequence>
<organism evidence="1">
    <name type="scientific">Arundo donax</name>
    <name type="common">Giant reed</name>
    <name type="synonym">Donax arundinaceus</name>
    <dbReference type="NCBI Taxonomy" id="35708"/>
    <lineage>
        <taxon>Eukaryota</taxon>
        <taxon>Viridiplantae</taxon>
        <taxon>Streptophyta</taxon>
        <taxon>Embryophyta</taxon>
        <taxon>Tracheophyta</taxon>
        <taxon>Spermatophyta</taxon>
        <taxon>Magnoliopsida</taxon>
        <taxon>Liliopsida</taxon>
        <taxon>Poales</taxon>
        <taxon>Poaceae</taxon>
        <taxon>PACMAD clade</taxon>
        <taxon>Arundinoideae</taxon>
        <taxon>Arundineae</taxon>
        <taxon>Arundo</taxon>
    </lineage>
</organism>
<name>A0A0A9CRY6_ARUDO</name>
<dbReference type="AlphaFoldDB" id="A0A0A9CRY6"/>
<proteinExistence type="predicted"/>
<reference evidence="1" key="1">
    <citation type="submission" date="2014-09" db="EMBL/GenBank/DDBJ databases">
        <authorList>
            <person name="Magalhaes I.L.F."/>
            <person name="Oliveira U."/>
            <person name="Santos F.R."/>
            <person name="Vidigal T.H.D.A."/>
            <person name="Brescovit A.D."/>
            <person name="Santos A.J."/>
        </authorList>
    </citation>
    <scope>NUCLEOTIDE SEQUENCE</scope>
    <source>
        <tissue evidence="1">Shoot tissue taken approximately 20 cm above the soil surface</tissue>
    </source>
</reference>
<reference evidence="1" key="2">
    <citation type="journal article" date="2015" name="Data Brief">
        <title>Shoot transcriptome of the giant reed, Arundo donax.</title>
        <authorList>
            <person name="Barrero R.A."/>
            <person name="Guerrero F.D."/>
            <person name="Moolhuijzen P."/>
            <person name="Goolsby J.A."/>
            <person name="Tidwell J."/>
            <person name="Bellgard S.E."/>
            <person name="Bellgard M.I."/>
        </authorList>
    </citation>
    <scope>NUCLEOTIDE SEQUENCE</scope>
    <source>
        <tissue evidence="1">Shoot tissue taken approximately 20 cm above the soil surface</tissue>
    </source>
</reference>
<protein>
    <submittedName>
        <fullName evidence="1">Uncharacterized protein</fullName>
    </submittedName>
</protein>
<dbReference type="EMBL" id="GBRH01219519">
    <property type="protein sequence ID" value="JAD78376.1"/>
    <property type="molecule type" value="Transcribed_RNA"/>
</dbReference>
<accession>A0A0A9CRY6</accession>